<dbReference type="AlphaFoldDB" id="A0A1T4UW35"/>
<dbReference type="InterPro" id="IPR050950">
    <property type="entry name" value="HTH-type_LysR_regulators"/>
</dbReference>
<protein>
    <submittedName>
        <fullName evidence="6">DNA-binding transcriptional regulator, LysR family</fullName>
    </submittedName>
</protein>
<feature type="domain" description="HTH lysR-type" evidence="5">
    <location>
        <begin position="1"/>
        <end position="58"/>
    </location>
</feature>
<keyword evidence="3 6" id="KW-0238">DNA-binding</keyword>
<dbReference type="GO" id="GO:0003700">
    <property type="term" value="F:DNA-binding transcription factor activity"/>
    <property type="evidence" value="ECO:0007669"/>
    <property type="project" value="InterPro"/>
</dbReference>
<evidence type="ECO:0000259" key="5">
    <source>
        <dbReference type="PROSITE" id="PS50931"/>
    </source>
</evidence>
<name>A0A1T4UW35_9GAMM</name>
<dbReference type="Pfam" id="PF03466">
    <property type="entry name" value="LysR_substrate"/>
    <property type="match status" value="1"/>
</dbReference>
<proteinExistence type="inferred from homology"/>
<dbReference type="Gene3D" id="1.10.10.10">
    <property type="entry name" value="Winged helix-like DNA-binding domain superfamily/Winged helix DNA-binding domain"/>
    <property type="match status" value="1"/>
</dbReference>
<dbReference type="RefSeq" id="WP_078927768.1">
    <property type="nucleotide sequence ID" value="NZ_FUXX01000001.1"/>
</dbReference>
<dbReference type="Pfam" id="PF00126">
    <property type="entry name" value="HTH_1"/>
    <property type="match status" value="1"/>
</dbReference>
<dbReference type="InterPro" id="IPR005119">
    <property type="entry name" value="LysR_subst-bd"/>
</dbReference>
<dbReference type="EMBL" id="FUXX01000001">
    <property type="protein sequence ID" value="SKA56929.1"/>
    <property type="molecule type" value="Genomic_DNA"/>
</dbReference>
<accession>A0A1T4UW35</accession>
<dbReference type="GO" id="GO:0003677">
    <property type="term" value="F:DNA binding"/>
    <property type="evidence" value="ECO:0007669"/>
    <property type="project" value="UniProtKB-KW"/>
</dbReference>
<dbReference type="Proteomes" id="UP000242432">
    <property type="component" value="Unassembled WGS sequence"/>
</dbReference>
<dbReference type="SUPFAM" id="SSF46785">
    <property type="entry name" value="Winged helix' DNA-binding domain"/>
    <property type="match status" value="1"/>
</dbReference>
<evidence type="ECO:0000256" key="4">
    <source>
        <dbReference type="ARBA" id="ARBA00023163"/>
    </source>
</evidence>
<dbReference type="Gene3D" id="3.40.190.290">
    <property type="match status" value="1"/>
</dbReference>
<evidence type="ECO:0000313" key="6">
    <source>
        <dbReference type="EMBL" id="SKA56929.1"/>
    </source>
</evidence>
<evidence type="ECO:0000256" key="2">
    <source>
        <dbReference type="ARBA" id="ARBA00023015"/>
    </source>
</evidence>
<dbReference type="PRINTS" id="PR00039">
    <property type="entry name" value="HTHLYSR"/>
</dbReference>
<organism evidence="6 7">
    <name type="scientific">Succinivibrio dextrinosolvens DSM 3072</name>
    <dbReference type="NCBI Taxonomy" id="1123324"/>
    <lineage>
        <taxon>Bacteria</taxon>
        <taxon>Pseudomonadati</taxon>
        <taxon>Pseudomonadota</taxon>
        <taxon>Gammaproteobacteria</taxon>
        <taxon>Aeromonadales</taxon>
        <taxon>Succinivibrionaceae</taxon>
        <taxon>Succinivibrio</taxon>
    </lineage>
</organism>
<sequence length="298" mass="34299">MDIKLLKNFLQIARIGNMTKASQMLYISQSALSKQMKELEEEFGCNLFIRQKEGMVLTEEGYILRKRAEDIVSLFEKTKQDFEDLEKITGGDIHVGAAETCHMDIFARELLAFRKDYPNLRCHIISGMTEQVTQMLDHGLLDIAIISGQPNIEKYNHIRYPAEDQWGAVVAKGHPLSDAKRITINELKNYNLMMSTQGLSEEIRKWCGQYADLLNVSDTVNLAYNGSVFVKEKVAVLLSYKGLANTSDENNLCWIPLYPKLTTPLYVIWRKYQVFTPIVDLFFKQLINSFEETNKEDY</sequence>
<comment type="similarity">
    <text evidence="1">Belongs to the LysR transcriptional regulatory family.</text>
</comment>
<dbReference type="InterPro" id="IPR000847">
    <property type="entry name" value="LysR_HTH_N"/>
</dbReference>
<reference evidence="7" key="1">
    <citation type="submission" date="2017-02" db="EMBL/GenBank/DDBJ databases">
        <authorList>
            <person name="Varghese N."/>
            <person name="Submissions S."/>
        </authorList>
    </citation>
    <scope>NUCLEOTIDE SEQUENCE [LARGE SCALE GENOMIC DNA]</scope>
    <source>
        <strain evidence="7">DSM 3072</strain>
    </source>
</reference>
<dbReference type="InterPro" id="IPR036388">
    <property type="entry name" value="WH-like_DNA-bd_sf"/>
</dbReference>
<dbReference type="PANTHER" id="PTHR30419:SF8">
    <property type="entry name" value="NITROGEN ASSIMILATION TRANSCRIPTIONAL ACTIVATOR-RELATED"/>
    <property type="match status" value="1"/>
</dbReference>
<gene>
    <name evidence="6" type="ORF">SAMN02745213_00127</name>
</gene>
<dbReference type="FunFam" id="1.10.10.10:FF:000001">
    <property type="entry name" value="LysR family transcriptional regulator"/>
    <property type="match status" value="1"/>
</dbReference>
<dbReference type="CDD" id="cd05466">
    <property type="entry name" value="PBP2_LTTR_substrate"/>
    <property type="match status" value="1"/>
</dbReference>
<dbReference type="SUPFAM" id="SSF53850">
    <property type="entry name" value="Periplasmic binding protein-like II"/>
    <property type="match status" value="1"/>
</dbReference>
<evidence type="ECO:0000313" key="7">
    <source>
        <dbReference type="Proteomes" id="UP000242432"/>
    </source>
</evidence>
<keyword evidence="4" id="KW-0804">Transcription</keyword>
<evidence type="ECO:0000256" key="3">
    <source>
        <dbReference type="ARBA" id="ARBA00023125"/>
    </source>
</evidence>
<keyword evidence="2" id="KW-0805">Transcription regulation</keyword>
<dbReference type="STRING" id="83771.SAMN02910357_00935"/>
<evidence type="ECO:0000256" key="1">
    <source>
        <dbReference type="ARBA" id="ARBA00009437"/>
    </source>
</evidence>
<dbReference type="PANTHER" id="PTHR30419">
    <property type="entry name" value="HTH-TYPE TRANSCRIPTIONAL REGULATOR YBHD"/>
    <property type="match status" value="1"/>
</dbReference>
<dbReference type="PROSITE" id="PS50931">
    <property type="entry name" value="HTH_LYSR"/>
    <property type="match status" value="1"/>
</dbReference>
<dbReference type="InterPro" id="IPR036390">
    <property type="entry name" value="WH_DNA-bd_sf"/>
</dbReference>
<keyword evidence="7" id="KW-1185">Reference proteome</keyword>
<dbReference type="GO" id="GO:0005829">
    <property type="term" value="C:cytosol"/>
    <property type="evidence" value="ECO:0007669"/>
    <property type="project" value="TreeGrafter"/>
</dbReference>